<evidence type="ECO:0000313" key="2">
    <source>
        <dbReference type="EMBL" id="MEL4306273.1"/>
    </source>
</evidence>
<sequence length="235" mass="26048">MSLLIYTLSLCIVLLLGLVLFAPIDVVFNVRGSLDGVHSRADVKWTIISKHFSKKKTLESGPDTKEQSLDKADNGGTEDGGKGKGKDKEKKGEIDKGEEPGIRESFDDYYAKGRMVYGILDPVLSLLKGLLSAIHIRDLSCDLDYGLPDPADTGMLCGYLHTLASVFQSGCRKFHYSLNPRFADEGLDVKMSGDIRFRIASLLFPLLRFIFSMKVLRTCWWFVRNRGSSSSGVSV</sequence>
<dbReference type="InterPro" id="IPR021338">
    <property type="entry name" value="DUF2953"/>
</dbReference>
<gene>
    <name evidence="2" type="ORF">WOA13_10630</name>
</gene>
<name>A0ABU9KV85_9EURY</name>
<evidence type="ECO:0000256" key="1">
    <source>
        <dbReference type="SAM" id="MobiDB-lite"/>
    </source>
</evidence>
<reference evidence="2 3" key="1">
    <citation type="submission" date="2024-04" db="EMBL/GenBank/DDBJ databases">
        <title>Methanococcoides sp. LMO-2.</title>
        <authorList>
            <person name="Liang L."/>
        </authorList>
    </citation>
    <scope>NUCLEOTIDE SEQUENCE [LARGE SCALE GENOMIC DNA]</scope>
    <source>
        <strain evidence="2 3">LMO-2</strain>
    </source>
</reference>
<keyword evidence="3" id="KW-1185">Reference proteome</keyword>
<dbReference type="Proteomes" id="UP001396646">
    <property type="component" value="Unassembled WGS sequence"/>
</dbReference>
<dbReference type="RefSeq" id="WP_342128031.1">
    <property type="nucleotide sequence ID" value="NZ_JBCAUS010000007.1"/>
</dbReference>
<accession>A0ABU9KV85</accession>
<comment type="caution">
    <text evidence="2">The sequence shown here is derived from an EMBL/GenBank/DDBJ whole genome shotgun (WGS) entry which is preliminary data.</text>
</comment>
<evidence type="ECO:0000313" key="3">
    <source>
        <dbReference type="Proteomes" id="UP001396646"/>
    </source>
</evidence>
<dbReference type="EMBL" id="JBCAUS010000007">
    <property type="protein sequence ID" value="MEL4306273.1"/>
    <property type="molecule type" value="Genomic_DNA"/>
</dbReference>
<proteinExistence type="predicted"/>
<dbReference type="Pfam" id="PF11167">
    <property type="entry name" value="DUF2953"/>
    <property type="match status" value="1"/>
</dbReference>
<protein>
    <submittedName>
        <fullName evidence="2">DUF2953 domain-containing protein</fullName>
    </submittedName>
</protein>
<organism evidence="2 3">
    <name type="scientific">Methanococcoides cohabitans</name>
    <dbReference type="NCBI Taxonomy" id="3136559"/>
    <lineage>
        <taxon>Archaea</taxon>
        <taxon>Methanobacteriati</taxon>
        <taxon>Methanobacteriota</taxon>
        <taxon>Stenosarchaea group</taxon>
        <taxon>Methanomicrobia</taxon>
        <taxon>Methanosarcinales</taxon>
        <taxon>Methanosarcinaceae</taxon>
        <taxon>Methanococcoides</taxon>
    </lineage>
</organism>
<feature type="region of interest" description="Disordered" evidence="1">
    <location>
        <begin position="57"/>
        <end position="99"/>
    </location>
</feature>